<evidence type="ECO:0000259" key="13">
    <source>
        <dbReference type="Pfam" id="PF00675"/>
    </source>
</evidence>
<evidence type="ECO:0000256" key="5">
    <source>
        <dbReference type="ARBA" id="ARBA00022670"/>
    </source>
</evidence>
<dbReference type="Gene3D" id="3.30.830.10">
    <property type="entry name" value="Metalloenzyme, LuxS/M16 peptidase-like"/>
    <property type="match status" value="2"/>
</dbReference>
<dbReference type="RefSeq" id="WP_173632326.1">
    <property type="nucleotide sequence ID" value="NZ_CP054212.1"/>
</dbReference>
<dbReference type="Proteomes" id="UP000505325">
    <property type="component" value="Chromosome"/>
</dbReference>
<name>A0A6M8UC32_9GAMM</name>
<feature type="domain" description="Coenzyme PQQ synthesis protein F-like C-terminal lobe" evidence="16">
    <location>
        <begin position="664"/>
        <end position="763"/>
    </location>
</feature>
<dbReference type="AlphaFoldDB" id="A0A6M8UC32"/>
<dbReference type="Pfam" id="PF22455">
    <property type="entry name" value="PqqF_C_3"/>
    <property type="match status" value="1"/>
</dbReference>
<dbReference type="InterPro" id="IPR011844">
    <property type="entry name" value="PQQ_synth_PqqF"/>
</dbReference>
<dbReference type="GO" id="GO:0006508">
    <property type="term" value="P:proteolysis"/>
    <property type="evidence" value="ECO:0007669"/>
    <property type="project" value="UniProtKB-KW"/>
</dbReference>
<keyword evidence="6" id="KW-0479">Metal-binding</keyword>
<evidence type="ECO:0000313" key="18">
    <source>
        <dbReference type="Proteomes" id="UP000505325"/>
    </source>
</evidence>
<dbReference type="NCBIfam" id="TIGR02110">
    <property type="entry name" value="PQQ_syn_pqqF"/>
    <property type="match status" value="1"/>
</dbReference>
<evidence type="ECO:0000256" key="10">
    <source>
        <dbReference type="ARBA" id="ARBA00023049"/>
    </source>
</evidence>
<comment type="cofactor">
    <cofactor evidence="1">
        <name>Zn(2+)</name>
        <dbReference type="ChEBI" id="CHEBI:29105"/>
    </cofactor>
</comment>
<evidence type="ECO:0000256" key="3">
    <source>
        <dbReference type="ARBA" id="ARBA00007261"/>
    </source>
</evidence>
<dbReference type="InterPro" id="IPR011249">
    <property type="entry name" value="Metalloenz_LuxS/M16"/>
</dbReference>
<comment type="pathway">
    <text evidence="2">Cofactor biosynthesis; pyrroloquinoline quinone biosynthesis.</text>
</comment>
<accession>A0A6M8UC32</accession>
<dbReference type="PROSITE" id="PS00143">
    <property type="entry name" value="INSULINASE"/>
    <property type="match status" value="1"/>
</dbReference>
<keyword evidence="18" id="KW-1185">Reference proteome</keyword>
<comment type="similarity">
    <text evidence="3">Belongs to the peptidase M16 family.</text>
</comment>
<evidence type="ECO:0000256" key="11">
    <source>
        <dbReference type="ARBA" id="ARBA00024932"/>
    </source>
</evidence>
<dbReference type="GO" id="GO:0004222">
    <property type="term" value="F:metalloendopeptidase activity"/>
    <property type="evidence" value="ECO:0007669"/>
    <property type="project" value="InterPro"/>
</dbReference>
<sequence>MCDAADEAQLTLANGLRVHLHHQPHAPRGAALVQIDAGSHHEPEAWPGLAHLLEHMVFNGSAAFTHHARLMAWVQAEGGRVNATTQAASTAFFFEVSADKLADGVARLVDMLAAPLLTEEALRHEVTVIDAEYQLLKNHAETRCDAATDYAFGALPAMRRFHVGNQASFGDDIPALRQALWHYHQRFYHAGNMVLWLQGPQSCAELAALAQQFGSAFAASAPPAAPFALPGPINLPYGFALACAEGAACLRLSFWLREWNARDAEALMLLQQLALDESQNSLLAALRAAELCEEIRLLNPYRTAQAAIVTLEFSLTSPDYAVARTTEAWFLHWLAMLPALSSARLLHYASLARRAFWRLPPLEQLRQRAMGFPPPAKADDILLSWSHLLPQLTERQMTRLWSAEQAATQEVETQGFRLPMRVLEETPASLPVPVPTLGFFTPGRALTPPTLPDASVPLTAIEVPGDQPVLLLRPAFGAMVSDAQGYLMQTALRSVAGDILHRGGQLLMAEHQGVWYFQIRGEAALLPVALAAAIESLTALSGAVYAQGERAWRRAQRADVSIRALLSLLPRVLRNETHDGPPLDALPQRGWEACLAGGDDALRQQLAHLLSRFPGQINQPQATTAIPPPAGQQHLLPAVEGDAALLLFCPLVENTAACLAAWRLLALVYEPLFFQRLREQQQVGYVVSCRFHQSADRAGILFALQSPRYGIEALLAFIERFLAEVTHDLERLSEAAWEQKRTTLRNALRATAADSLTRAREYWQRMRHDTPSISEVQLAQCDRAQLLHYHQRLREQPECRVQLASAPGFLP</sequence>
<evidence type="ECO:0000256" key="8">
    <source>
        <dbReference type="ARBA" id="ARBA00022833"/>
    </source>
</evidence>
<evidence type="ECO:0000259" key="16">
    <source>
        <dbReference type="Pfam" id="PF22456"/>
    </source>
</evidence>
<evidence type="ECO:0000256" key="2">
    <source>
        <dbReference type="ARBA" id="ARBA00004886"/>
    </source>
</evidence>
<feature type="domain" description="Coenzyme PQQ synthesis protein F C-terminal lobe" evidence="15">
    <location>
        <begin position="470"/>
        <end position="583"/>
    </location>
</feature>
<dbReference type="GO" id="GO:0018189">
    <property type="term" value="P:pyrroloquinoline quinone biosynthetic process"/>
    <property type="evidence" value="ECO:0007669"/>
    <property type="project" value="UniProtKB-UniPathway"/>
</dbReference>
<dbReference type="PANTHER" id="PTHR43690">
    <property type="entry name" value="NARDILYSIN"/>
    <property type="match status" value="1"/>
</dbReference>
<dbReference type="KEGG" id="pmak:PMPD1_0227"/>
<evidence type="ECO:0000313" key="17">
    <source>
        <dbReference type="EMBL" id="QKJ85210.1"/>
    </source>
</evidence>
<evidence type="ECO:0000256" key="4">
    <source>
        <dbReference type="ARBA" id="ARBA00015088"/>
    </source>
</evidence>
<reference evidence="17 18" key="1">
    <citation type="submission" date="2020-06" db="EMBL/GenBank/DDBJ databases">
        <title>Genome sequence of Paramixta manurensis strain PD-1.</title>
        <authorList>
            <person name="Lee C.W."/>
            <person name="Kim J."/>
        </authorList>
    </citation>
    <scope>NUCLEOTIDE SEQUENCE [LARGE SCALE GENOMIC DNA]</scope>
    <source>
        <strain evidence="17 18">PD-1</strain>
    </source>
</reference>
<dbReference type="EMBL" id="CP054212">
    <property type="protein sequence ID" value="QKJ85210.1"/>
    <property type="molecule type" value="Genomic_DNA"/>
</dbReference>
<feature type="domain" description="Coenzyme PQQ synthesis protein F N-terminal lobe" evidence="14">
    <location>
        <begin position="250"/>
        <end position="400"/>
    </location>
</feature>
<protein>
    <recommendedName>
        <fullName evidence="4">Coenzyme PQQ synthesis protein F</fullName>
    </recommendedName>
    <alternativeName>
        <fullName evidence="12">Pyrroloquinoline quinone biosynthesis protein F</fullName>
    </alternativeName>
</protein>
<dbReference type="SUPFAM" id="SSF63411">
    <property type="entry name" value="LuxS/MPP-like metallohydrolase"/>
    <property type="match status" value="2"/>
</dbReference>
<evidence type="ECO:0000259" key="14">
    <source>
        <dbReference type="Pfam" id="PF22454"/>
    </source>
</evidence>
<organism evidence="17 18">
    <name type="scientific">Paramixta manurensis</name>
    <dbReference type="NCBI Taxonomy" id="2740817"/>
    <lineage>
        <taxon>Bacteria</taxon>
        <taxon>Pseudomonadati</taxon>
        <taxon>Pseudomonadota</taxon>
        <taxon>Gammaproteobacteria</taxon>
        <taxon>Enterobacterales</taxon>
        <taxon>Erwiniaceae</taxon>
        <taxon>Paramixta</taxon>
    </lineage>
</organism>
<keyword evidence="8" id="KW-0862">Zinc</keyword>
<evidence type="ECO:0000259" key="15">
    <source>
        <dbReference type="Pfam" id="PF22455"/>
    </source>
</evidence>
<dbReference type="InterPro" id="IPR054734">
    <property type="entry name" value="PqqF-like_C_4"/>
</dbReference>
<dbReference type="UniPathway" id="UPA00539"/>
<evidence type="ECO:0000256" key="9">
    <source>
        <dbReference type="ARBA" id="ARBA00022905"/>
    </source>
</evidence>
<evidence type="ECO:0000256" key="1">
    <source>
        <dbReference type="ARBA" id="ARBA00001947"/>
    </source>
</evidence>
<dbReference type="InterPro" id="IPR011765">
    <property type="entry name" value="Pept_M16_N"/>
</dbReference>
<feature type="domain" description="Peptidase M16 N-terminal" evidence="13">
    <location>
        <begin position="17"/>
        <end position="139"/>
    </location>
</feature>
<gene>
    <name evidence="17" type="ORF">PMPD1_0227</name>
</gene>
<dbReference type="GO" id="GO:0008270">
    <property type="term" value="F:zinc ion binding"/>
    <property type="evidence" value="ECO:0007669"/>
    <property type="project" value="InterPro"/>
</dbReference>
<comment type="function">
    <text evidence="11">Required for coenzyme pyrroloquinoline quinone (PQQ) biosynthesis. It is thought that this protein is a protease that cleaves peptides bond in a small peptide (gene pqqA), providing the glutamate and tyrosine residues which are necessary for the synthesis of PQQ.</text>
</comment>
<dbReference type="Pfam" id="PF00675">
    <property type="entry name" value="Peptidase_M16"/>
    <property type="match status" value="1"/>
</dbReference>
<keyword evidence="5" id="KW-0645">Protease</keyword>
<evidence type="ECO:0000256" key="6">
    <source>
        <dbReference type="ARBA" id="ARBA00022723"/>
    </source>
</evidence>
<dbReference type="PANTHER" id="PTHR43690:SF18">
    <property type="entry name" value="INSULIN-DEGRADING ENZYME-RELATED"/>
    <property type="match status" value="1"/>
</dbReference>
<dbReference type="Pfam" id="PF22454">
    <property type="entry name" value="PQQ_syn_pqqF_N_2"/>
    <property type="match status" value="1"/>
</dbReference>
<evidence type="ECO:0000256" key="7">
    <source>
        <dbReference type="ARBA" id="ARBA00022801"/>
    </source>
</evidence>
<dbReference type="InterPro" id="IPR054740">
    <property type="entry name" value="PqqF_N_2"/>
</dbReference>
<keyword evidence="10" id="KW-0482">Metalloprotease</keyword>
<dbReference type="Pfam" id="PF22456">
    <property type="entry name" value="PqqF-like_C_4"/>
    <property type="match status" value="1"/>
</dbReference>
<proteinExistence type="inferred from homology"/>
<evidence type="ECO:0000256" key="12">
    <source>
        <dbReference type="ARBA" id="ARBA00030977"/>
    </source>
</evidence>
<dbReference type="InterPro" id="IPR001431">
    <property type="entry name" value="Pept_M16_Zn_BS"/>
</dbReference>
<dbReference type="InterPro" id="IPR054733">
    <property type="entry name" value="PqqF_C_3"/>
</dbReference>
<keyword evidence="7" id="KW-0378">Hydrolase</keyword>
<dbReference type="InterPro" id="IPR050626">
    <property type="entry name" value="Peptidase_M16"/>
</dbReference>
<keyword evidence="9" id="KW-0884">PQQ biosynthesis</keyword>